<evidence type="ECO:0008006" key="5">
    <source>
        <dbReference type="Google" id="ProtNLM"/>
    </source>
</evidence>
<feature type="domain" description="Protein kinase" evidence="2">
    <location>
        <begin position="67"/>
        <end position="381"/>
    </location>
</feature>
<dbReference type="PROSITE" id="PS00108">
    <property type="entry name" value="PROTEIN_KINASE_ST"/>
    <property type="match status" value="1"/>
</dbReference>
<evidence type="ECO:0000259" key="2">
    <source>
        <dbReference type="PROSITE" id="PS50011"/>
    </source>
</evidence>
<dbReference type="Pfam" id="PF00595">
    <property type="entry name" value="PDZ"/>
    <property type="match status" value="1"/>
</dbReference>
<evidence type="ECO:0000256" key="1">
    <source>
        <dbReference type="SAM" id="SignalP"/>
    </source>
</evidence>
<evidence type="ECO:0000259" key="3">
    <source>
        <dbReference type="PROSITE" id="PS50106"/>
    </source>
</evidence>
<dbReference type="InterPro" id="IPR036034">
    <property type="entry name" value="PDZ_sf"/>
</dbReference>
<reference evidence="4" key="1">
    <citation type="submission" date="2021-01" db="EMBL/GenBank/DDBJ databases">
        <authorList>
            <person name="Corre E."/>
            <person name="Pelletier E."/>
            <person name="Niang G."/>
            <person name="Scheremetjew M."/>
            <person name="Finn R."/>
            <person name="Kale V."/>
            <person name="Holt S."/>
            <person name="Cochrane G."/>
            <person name="Meng A."/>
            <person name="Brown T."/>
            <person name="Cohen L."/>
        </authorList>
    </citation>
    <scope>NUCLEOTIDE SEQUENCE</scope>
    <source>
        <strain evidence="4">GSO104</strain>
    </source>
</reference>
<dbReference type="InterPro" id="IPR008271">
    <property type="entry name" value="Ser/Thr_kinase_AS"/>
</dbReference>
<dbReference type="SUPFAM" id="SSF50156">
    <property type="entry name" value="PDZ domain-like"/>
    <property type="match status" value="1"/>
</dbReference>
<name>A0A7S4SCX6_9STRA</name>
<proteinExistence type="predicted"/>
<dbReference type="GO" id="GO:0005524">
    <property type="term" value="F:ATP binding"/>
    <property type="evidence" value="ECO:0007669"/>
    <property type="project" value="InterPro"/>
</dbReference>
<dbReference type="Gene3D" id="2.30.42.10">
    <property type="match status" value="1"/>
</dbReference>
<feature type="domain" description="PDZ" evidence="3">
    <location>
        <begin position="437"/>
        <end position="496"/>
    </location>
</feature>
<dbReference type="SMART" id="SM00220">
    <property type="entry name" value="S_TKc"/>
    <property type="match status" value="1"/>
</dbReference>
<dbReference type="PROSITE" id="PS50011">
    <property type="entry name" value="PROTEIN_KINASE_DOM"/>
    <property type="match status" value="1"/>
</dbReference>
<dbReference type="SUPFAM" id="SSF56112">
    <property type="entry name" value="Protein kinase-like (PK-like)"/>
    <property type="match status" value="1"/>
</dbReference>
<dbReference type="GO" id="GO:0004674">
    <property type="term" value="F:protein serine/threonine kinase activity"/>
    <property type="evidence" value="ECO:0007669"/>
    <property type="project" value="TreeGrafter"/>
</dbReference>
<dbReference type="PANTHER" id="PTHR44167:SF24">
    <property type="entry name" value="SERINE_THREONINE-PROTEIN KINASE CHK2"/>
    <property type="match status" value="1"/>
</dbReference>
<dbReference type="InterPro" id="IPR001478">
    <property type="entry name" value="PDZ"/>
</dbReference>
<dbReference type="InterPro" id="IPR011009">
    <property type="entry name" value="Kinase-like_dom_sf"/>
</dbReference>
<evidence type="ECO:0000313" key="4">
    <source>
        <dbReference type="EMBL" id="CAE4641718.1"/>
    </source>
</evidence>
<sequence length="522" mass="58436">MKKWRSKSPISLFTVSLLLSLTSLFEIVSAAAFTAPSGTKTNNNGFEKYLPHSTTAQSNSILDPSSITLGPYLGNGTFGTVRFGRRRLQSTETVTLPTEVEEAIIVKSAHESLKNAASYLTTEAYLNRRLCLEGSQSRHVAPYLGECWKEDEDEERFGEHHFLVWRESGNNTLETYITMPEGDGYRKLAVALGLSLDDNHHVLGREVLHQLLSALSYIHAHGVVHRDIKPANILVDEHTHSLQLIDFGSACDMGNWVDRRGFQAGKGPLSILYCAPEEFLEENYPYAFDIYSAAVCWLRLMIPGFRHQNDLYNFRLAVRDKMHVLESWQENATLTDQLPEGWEQFFSCAEGRHASRLISSMMKFKPGQRPSASEAMLGKYLNPGCIDEEETNPPAVLPWSLPSYLDRWSRRSVPEECVLSDEFLGKVFSVELQCPPGIVLKEERGKEGRLKGVAVSALIEGGSALKSKALHAGDVLLSIGPIDVEELGLEKVIQILGKWPKKSVPLQFLRDDKERYTPTVQA</sequence>
<dbReference type="GO" id="GO:0005634">
    <property type="term" value="C:nucleus"/>
    <property type="evidence" value="ECO:0007669"/>
    <property type="project" value="TreeGrafter"/>
</dbReference>
<dbReference type="InterPro" id="IPR000719">
    <property type="entry name" value="Prot_kinase_dom"/>
</dbReference>
<gene>
    <name evidence="4" type="ORF">DBRI00130_LOCUS33118</name>
</gene>
<feature type="chain" id="PRO_5031270220" description="Protein kinase domain-containing protein" evidence="1">
    <location>
        <begin position="31"/>
        <end position="522"/>
    </location>
</feature>
<dbReference type="GO" id="GO:0044773">
    <property type="term" value="P:mitotic DNA damage checkpoint signaling"/>
    <property type="evidence" value="ECO:0007669"/>
    <property type="project" value="TreeGrafter"/>
</dbReference>
<organism evidence="4">
    <name type="scientific">Ditylum brightwellii</name>
    <dbReference type="NCBI Taxonomy" id="49249"/>
    <lineage>
        <taxon>Eukaryota</taxon>
        <taxon>Sar</taxon>
        <taxon>Stramenopiles</taxon>
        <taxon>Ochrophyta</taxon>
        <taxon>Bacillariophyta</taxon>
        <taxon>Mediophyceae</taxon>
        <taxon>Lithodesmiophycidae</taxon>
        <taxon>Lithodesmiales</taxon>
        <taxon>Lithodesmiaceae</taxon>
        <taxon>Ditylum</taxon>
    </lineage>
</organism>
<dbReference type="Gene3D" id="1.10.510.10">
    <property type="entry name" value="Transferase(Phosphotransferase) domain 1"/>
    <property type="match status" value="1"/>
</dbReference>
<dbReference type="PANTHER" id="PTHR44167">
    <property type="entry name" value="OVARIAN-SPECIFIC SERINE/THREONINE-PROTEIN KINASE LOK-RELATED"/>
    <property type="match status" value="1"/>
</dbReference>
<keyword evidence="1" id="KW-0732">Signal</keyword>
<dbReference type="AlphaFoldDB" id="A0A7S4SCX6"/>
<dbReference type="PROSITE" id="PS50106">
    <property type="entry name" value="PDZ"/>
    <property type="match status" value="1"/>
</dbReference>
<protein>
    <recommendedName>
        <fullName evidence="5">Protein kinase domain-containing protein</fullName>
    </recommendedName>
</protein>
<dbReference type="EMBL" id="HBNS01042583">
    <property type="protein sequence ID" value="CAE4641718.1"/>
    <property type="molecule type" value="Transcribed_RNA"/>
</dbReference>
<dbReference type="Pfam" id="PF00069">
    <property type="entry name" value="Pkinase"/>
    <property type="match status" value="1"/>
</dbReference>
<feature type="signal peptide" evidence="1">
    <location>
        <begin position="1"/>
        <end position="30"/>
    </location>
</feature>
<dbReference type="GO" id="GO:0005737">
    <property type="term" value="C:cytoplasm"/>
    <property type="evidence" value="ECO:0007669"/>
    <property type="project" value="TreeGrafter"/>
</dbReference>
<accession>A0A7S4SCX6</accession>